<gene>
    <name evidence="1" type="ORF">TIFTF001_008110</name>
</gene>
<dbReference type="PANTHER" id="PTHR31050:SF3">
    <property type="entry name" value="OS08G0412800 PROTEIN"/>
    <property type="match status" value="1"/>
</dbReference>
<dbReference type="Pfam" id="PF06880">
    <property type="entry name" value="DUF1262"/>
    <property type="match status" value="1"/>
</dbReference>
<organism evidence="1 2">
    <name type="scientific">Ficus carica</name>
    <name type="common">Common fig</name>
    <dbReference type="NCBI Taxonomy" id="3494"/>
    <lineage>
        <taxon>Eukaryota</taxon>
        <taxon>Viridiplantae</taxon>
        <taxon>Streptophyta</taxon>
        <taxon>Embryophyta</taxon>
        <taxon>Tracheophyta</taxon>
        <taxon>Spermatophyta</taxon>
        <taxon>Magnoliopsida</taxon>
        <taxon>eudicotyledons</taxon>
        <taxon>Gunneridae</taxon>
        <taxon>Pentapetalae</taxon>
        <taxon>rosids</taxon>
        <taxon>fabids</taxon>
        <taxon>Rosales</taxon>
        <taxon>Moraceae</taxon>
        <taxon>Ficeae</taxon>
        <taxon>Ficus</taxon>
    </lineage>
</organism>
<keyword evidence="2" id="KW-1185">Reference proteome</keyword>
<evidence type="ECO:0000313" key="1">
    <source>
        <dbReference type="EMBL" id="GMN38880.1"/>
    </source>
</evidence>
<dbReference type="InterPro" id="IPR010683">
    <property type="entry name" value="DUF1262"/>
</dbReference>
<sequence>MYVTRPLSLLRRSPELLTSQPQDHHGPNSGYLVLFDDECETTTCFGACKDTEIRGLPFPQNKDLTIREDDDDDYVVFIPVLDQPLSSHQYYINHKKDRGFTAVSVVEDGLPPLFLRRKYWQVFMESPRHYQLFEAPGLISSLRARLPELNFSPSNSSSETVAVGRWYCPFVFVKEVFGKLKEQMKKSMFYEVKLEQRWEKIYGCENGENSDGKVVYVDVLVEREKASADEEEAVCDWGHVDNGVIWFRRAKNGGGGDSRLLGLSVLVAERMRWEQERVG</sequence>
<reference evidence="1" key="1">
    <citation type="submission" date="2023-07" db="EMBL/GenBank/DDBJ databases">
        <title>draft genome sequence of fig (Ficus carica).</title>
        <authorList>
            <person name="Takahashi T."/>
            <person name="Nishimura K."/>
        </authorList>
    </citation>
    <scope>NUCLEOTIDE SEQUENCE</scope>
</reference>
<dbReference type="EMBL" id="BTGU01000008">
    <property type="protein sequence ID" value="GMN38880.1"/>
    <property type="molecule type" value="Genomic_DNA"/>
</dbReference>
<dbReference type="PANTHER" id="PTHR31050">
    <property type="entry name" value="OS08G0413200 PROTEIN"/>
    <property type="match status" value="1"/>
</dbReference>
<dbReference type="AlphaFoldDB" id="A0AA87ZU99"/>
<proteinExistence type="predicted"/>
<name>A0AA87ZU99_FICCA</name>
<evidence type="ECO:0000313" key="2">
    <source>
        <dbReference type="Proteomes" id="UP001187192"/>
    </source>
</evidence>
<protein>
    <submittedName>
        <fullName evidence="1">Uncharacterized protein</fullName>
    </submittedName>
</protein>
<accession>A0AA87ZU99</accession>
<dbReference type="Proteomes" id="UP001187192">
    <property type="component" value="Unassembled WGS sequence"/>
</dbReference>
<comment type="caution">
    <text evidence="1">The sequence shown here is derived from an EMBL/GenBank/DDBJ whole genome shotgun (WGS) entry which is preliminary data.</text>
</comment>